<evidence type="ECO:0000313" key="6">
    <source>
        <dbReference type="Proteomes" id="UP000186698"/>
    </source>
</evidence>
<dbReference type="OrthoDB" id="10012538at2759"/>
<evidence type="ECO:0000256" key="4">
    <source>
        <dbReference type="ARBA" id="ARBA00022989"/>
    </source>
</evidence>
<comment type="subcellular location">
    <subcellularLocation>
        <location evidence="1">Membrane</location>
        <topology evidence="1">Multi-pass membrane protein</topology>
    </subcellularLocation>
</comment>
<dbReference type="KEGG" id="xla:108718131"/>
<gene>
    <name evidence="7 8" type="primary">clrn1.S</name>
</gene>
<dbReference type="InterPro" id="IPR026748">
    <property type="entry name" value="Clarin"/>
</dbReference>
<evidence type="ECO:0000313" key="8">
    <source>
        <dbReference type="Xenbase" id="XB-GENE-17341563"/>
    </source>
</evidence>
<dbReference type="PANTHER" id="PTHR31548:SF4">
    <property type="entry name" value="CLARIN-1"/>
    <property type="match status" value="1"/>
</dbReference>
<dbReference type="PaxDb" id="8355-A0A1L8G485"/>
<dbReference type="CTD" id="108718131"/>
<evidence type="ECO:0000313" key="7">
    <source>
        <dbReference type="RefSeq" id="XP_018121255.1"/>
    </source>
</evidence>
<dbReference type="GeneID" id="108718131"/>
<keyword evidence="5" id="KW-0472">Membrane</keyword>
<dbReference type="PANTHER" id="PTHR31548">
    <property type="entry name" value="CLARIN"/>
    <property type="match status" value="1"/>
</dbReference>
<dbReference type="AlphaFoldDB" id="A0A1L8G485"/>
<reference evidence="7" key="1">
    <citation type="submission" date="2025-08" db="UniProtKB">
        <authorList>
            <consortium name="RefSeq"/>
        </authorList>
    </citation>
    <scope>IDENTIFICATION</scope>
    <source>
        <strain evidence="7">J_2021</strain>
        <tissue evidence="7">Erythrocytes</tissue>
    </source>
</reference>
<dbReference type="Pfam" id="PF25807">
    <property type="entry name" value="Clarin-2"/>
    <property type="match status" value="1"/>
</dbReference>
<dbReference type="RefSeq" id="XP_018121255.1">
    <property type="nucleotide sequence ID" value="XM_018265766.2"/>
</dbReference>
<sequence length="232" mass="25571">MPNLQKKILFCLAGVLSFACALGIAAALGKQLWVKGTILCKTGALLVNATEEELQKFVGEIQYGLFYGQRVKQCGLGGRPTSFSFFPDLLNVIPASMHVSVIIFSTVLIVFALVGTGFFMFNAFGNPYETLHGPVGLYLWCFVSCSCGCLVLILFSSEVKMHHLSEKIANYKEGSFAFKTHSEQFQTSYWIILVCTLVHVANVFLIRVAGFDFPFAKSKDLETNSGAIDLMY</sequence>
<dbReference type="PROSITE" id="PS51257">
    <property type="entry name" value="PROKAR_LIPOPROTEIN"/>
    <property type="match status" value="1"/>
</dbReference>
<dbReference type="Xenbase" id="XB-GENE-17341563">
    <property type="gene designation" value="clrn1.S"/>
</dbReference>
<keyword evidence="3" id="KW-0812">Transmembrane</keyword>
<evidence type="ECO:0000256" key="2">
    <source>
        <dbReference type="ARBA" id="ARBA00005787"/>
    </source>
</evidence>
<proteinExistence type="inferred from homology"/>
<comment type="similarity">
    <text evidence="2">Belongs to the clarin family.</text>
</comment>
<dbReference type="OMA" id="IIFCTAG"/>
<dbReference type="GO" id="GO:0016020">
    <property type="term" value="C:membrane"/>
    <property type="evidence" value="ECO:0007669"/>
    <property type="project" value="UniProtKB-SubCell"/>
</dbReference>
<name>A0A1L8G485_XENLA</name>
<dbReference type="GO" id="GO:0007605">
    <property type="term" value="P:sensory perception of sound"/>
    <property type="evidence" value="ECO:0000318"/>
    <property type="project" value="GO_Central"/>
</dbReference>
<dbReference type="Proteomes" id="UP000186698">
    <property type="component" value="Chromosome 5S"/>
</dbReference>
<dbReference type="AGR" id="Xenbase:XB-GENE-17341563"/>
<evidence type="ECO:0000256" key="5">
    <source>
        <dbReference type="ARBA" id="ARBA00023136"/>
    </source>
</evidence>
<accession>A0A1L8G485</accession>
<dbReference type="STRING" id="8355.A0A1L8G485"/>
<keyword evidence="4" id="KW-1133">Transmembrane helix</keyword>
<keyword evidence="6" id="KW-1185">Reference proteome</keyword>
<evidence type="ECO:0000256" key="3">
    <source>
        <dbReference type="ARBA" id="ARBA00022692"/>
    </source>
</evidence>
<organism evidence="6 7">
    <name type="scientific">Xenopus laevis</name>
    <name type="common">African clawed frog</name>
    <dbReference type="NCBI Taxonomy" id="8355"/>
    <lineage>
        <taxon>Eukaryota</taxon>
        <taxon>Metazoa</taxon>
        <taxon>Chordata</taxon>
        <taxon>Craniata</taxon>
        <taxon>Vertebrata</taxon>
        <taxon>Euteleostomi</taxon>
        <taxon>Amphibia</taxon>
        <taxon>Batrachia</taxon>
        <taxon>Anura</taxon>
        <taxon>Pipoidea</taxon>
        <taxon>Pipidae</taxon>
        <taxon>Xenopodinae</taxon>
        <taxon>Xenopus</taxon>
        <taxon>Xenopus</taxon>
    </lineage>
</organism>
<dbReference type="GO" id="GO:0050957">
    <property type="term" value="P:equilibrioception"/>
    <property type="evidence" value="ECO:0000318"/>
    <property type="project" value="GO_Central"/>
</dbReference>
<evidence type="ECO:0000256" key="1">
    <source>
        <dbReference type="ARBA" id="ARBA00004141"/>
    </source>
</evidence>
<protein>
    <submittedName>
        <fullName evidence="7">Clarin-1</fullName>
    </submittedName>
</protein>
<dbReference type="Bgee" id="108718131">
    <property type="expression patterns" value="Expressed in liver and 2 other cell types or tissues"/>
</dbReference>